<dbReference type="Gene3D" id="3.20.20.140">
    <property type="entry name" value="Metal-dependent hydrolases"/>
    <property type="match status" value="1"/>
</dbReference>
<evidence type="ECO:0000259" key="2">
    <source>
        <dbReference type="Pfam" id="PF01979"/>
    </source>
</evidence>
<dbReference type="InterPro" id="IPR050287">
    <property type="entry name" value="MTA/SAH_deaminase"/>
</dbReference>
<evidence type="ECO:0000313" key="3">
    <source>
        <dbReference type="EMBL" id="BBL04019.1"/>
    </source>
</evidence>
<keyword evidence="4" id="KW-1185">Reference proteome</keyword>
<keyword evidence="1 3" id="KW-0378">Hydrolase</keyword>
<reference evidence="4" key="1">
    <citation type="submission" date="2019-06" db="EMBL/GenBank/DDBJ databases">
        <title>Alistipes onderdonkii subsp. vulgaris subsp. nov., Alistipes dispar sp. nov. and Alistipes communis sp. nov., isolated from human faeces, and creation of Alistipes onderdonkii subsp. onderdonkii subsp. nov.</title>
        <authorList>
            <person name="Sakamoto M."/>
            <person name="Ikeyama N."/>
            <person name="Ogata Y."/>
            <person name="Suda W."/>
            <person name="Iino T."/>
            <person name="Hattori M."/>
            <person name="Ohkuma M."/>
        </authorList>
    </citation>
    <scope>NUCLEOTIDE SEQUENCE [LARGE SCALE GENOMIC DNA]</scope>
    <source>
        <strain evidence="4">5CBH24</strain>
    </source>
</reference>
<accession>A0A4Y1WUS2</accession>
<dbReference type="PANTHER" id="PTHR43794:SF11">
    <property type="entry name" value="AMIDOHYDROLASE-RELATED DOMAIN-CONTAINING PROTEIN"/>
    <property type="match status" value="1"/>
</dbReference>
<dbReference type="SUPFAM" id="SSF51556">
    <property type="entry name" value="Metallo-dependent hydrolases"/>
    <property type="match status" value="1"/>
</dbReference>
<gene>
    <name evidence="3" type="ORF">A5CBH24_13320</name>
</gene>
<protein>
    <submittedName>
        <fullName evidence="3">Amidohydrolase</fullName>
    </submittedName>
</protein>
<proteinExistence type="predicted"/>
<dbReference type="AlphaFoldDB" id="A0A4Y1WUS2"/>
<dbReference type="PANTHER" id="PTHR43794">
    <property type="entry name" value="AMINOHYDROLASE SSNA-RELATED"/>
    <property type="match status" value="1"/>
</dbReference>
<name>A0A4Y1WUS2_9BACT</name>
<dbReference type="InterPro" id="IPR006680">
    <property type="entry name" value="Amidohydro-rel"/>
</dbReference>
<evidence type="ECO:0000313" key="4">
    <source>
        <dbReference type="Proteomes" id="UP000318946"/>
    </source>
</evidence>
<organism evidence="3 4">
    <name type="scientific">Alistipes communis</name>
    <dbReference type="NCBI Taxonomy" id="2585118"/>
    <lineage>
        <taxon>Bacteria</taxon>
        <taxon>Pseudomonadati</taxon>
        <taxon>Bacteroidota</taxon>
        <taxon>Bacteroidia</taxon>
        <taxon>Bacteroidales</taxon>
        <taxon>Rikenellaceae</taxon>
        <taxon>Alistipes</taxon>
    </lineage>
</organism>
<feature type="domain" description="Amidohydrolase-related" evidence="2">
    <location>
        <begin position="57"/>
        <end position="365"/>
    </location>
</feature>
<dbReference type="Proteomes" id="UP000318946">
    <property type="component" value="Chromosome"/>
</dbReference>
<dbReference type="RefSeq" id="WP_019130533.1">
    <property type="nucleotide sequence ID" value="NZ_AP019735.1"/>
</dbReference>
<dbReference type="GeneID" id="78342053"/>
<dbReference type="Pfam" id="PF01979">
    <property type="entry name" value="Amidohydro_1"/>
    <property type="match status" value="1"/>
</dbReference>
<dbReference type="GO" id="GO:0016787">
    <property type="term" value="F:hydrolase activity"/>
    <property type="evidence" value="ECO:0007669"/>
    <property type="project" value="UniProtKB-KW"/>
</dbReference>
<dbReference type="KEGG" id="acou:A5CBH24_13320"/>
<sequence>MISVTPSPRRIASHYLLTRSGLRPRPLLTLADDGTVVGVDTWRDPDRQAGVEFYSGILLPGMVNAHCHLELSCLRGAIPAGGGFAAFARGMGAQRGRFDEEQRRRAIEAADARMWREGVAAVGDVANGESTFAVKARSAIRYRTFAELFGLQSVSTAPVDGLLRHAATSLTPHSTYSVPDALFRRICSGGDAPLSIHFMESPAEEALYRGEGELAAWYAERGWRCDFLHYGSPVERLVGSVPPTRSVLLVHNCCVTQRTIDRVTAHFTAPVWWCLCPGSNRYISGLRPPVELLRANGLNICVGTDSLASNGALSLVDELRLLGDGVPLAERLLWVTAGGAAALGFGDELGEIAPGRRPGVVVLEGIDFSAMRLLPESRTTRLA</sequence>
<dbReference type="InterPro" id="IPR032466">
    <property type="entry name" value="Metal_Hydrolase"/>
</dbReference>
<dbReference type="OrthoDB" id="9807210at2"/>
<evidence type="ECO:0000256" key="1">
    <source>
        <dbReference type="ARBA" id="ARBA00022801"/>
    </source>
</evidence>
<dbReference type="EMBL" id="AP019735">
    <property type="protein sequence ID" value="BBL04019.1"/>
    <property type="molecule type" value="Genomic_DNA"/>
</dbReference>